<protein>
    <recommendedName>
        <fullName evidence="3">CxxH/CxxC protein</fullName>
    </recommendedName>
</protein>
<reference evidence="1 2" key="1">
    <citation type="journal article" date="2024" name="Int. J. Syst. Evol. Microbiol.">
        <title>Paenibacillus hexagrammi sp. nov., a novel bacterium isolated from the gut content of Hexagrammos agrammus.</title>
        <authorList>
            <person name="Jung H.K."/>
            <person name="Kim D.G."/>
            <person name="Zin H."/>
            <person name="Park J."/>
            <person name="Jung H."/>
            <person name="Kim Y.O."/>
            <person name="Kong H.J."/>
            <person name="Kim J.W."/>
            <person name="Kim Y.S."/>
        </authorList>
    </citation>
    <scope>NUCLEOTIDE SEQUENCE [LARGE SCALE GENOMIC DNA]</scope>
    <source>
        <strain evidence="1 2">YPD9-1</strain>
    </source>
</reference>
<dbReference type="EMBL" id="CP090978">
    <property type="protein sequence ID" value="UJF35932.1"/>
    <property type="molecule type" value="Genomic_DNA"/>
</dbReference>
<organism evidence="1 2">
    <name type="scientific">Paenibacillus hexagrammi</name>
    <dbReference type="NCBI Taxonomy" id="2908839"/>
    <lineage>
        <taxon>Bacteria</taxon>
        <taxon>Bacillati</taxon>
        <taxon>Bacillota</taxon>
        <taxon>Bacilli</taxon>
        <taxon>Bacillales</taxon>
        <taxon>Paenibacillaceae</taxon>
        <taxon>Paenibacillus</taxon>
    </lineage>
</organism>
<evidence type="ECO:0000313" key="1">
    <source>
        <dbReference type="EMBL" id="UJF35932.1"/>
    </source>
</evidence>
<name>A0ABY3SPG9_9BACL</name>
<proteinExistence type="predicted"/>
<dbReference type="RefSeq" id="WP_235122488.1">
    <property type="nucleotide sequence ID" value="NZ_CP090978.1"/>
</dbReference>
<dbReference type="Proteomes" id="UP001649230">
    <property type="component" value="Chromosome"/>
</dbReference>
<evidence type="ECO:0008006" key="3">
    <source>
        <dbReference type="Google" id="ProtNLM"/>
    </source>
</evidence>
<keyword evidence="2" id="KW-1185">Reference proteome</keyword>
<accession>A0ABY3SPG9</accession>
<sequence>MSSRFKVRAYCSSRSCEYIHKEDIVQALNYETSYGIAEMLNEADSKPSCPACGEEISYYAHTVIDEPWLP</sequence>
<gene>
    <name evidence="1" type="ORF">L0M14_13120</name>
</gene>
<evidence type="ECO:0000313" key="2">
    <source>
        <dbReference type="Proteomes" id="UP001649230"/>
    </source>
</evidence>